<gene>
    <name evidence="2" type="ORF">B0I35DRAFT_437184</name>
</gene>
<dbReference type="GO" id="GO:0016853">
    <property type="term" value="F:isomerase activity"/>
    <property type="evidence" value="ECO:0007669"/>
    <property type="project" value="UniProtKB-KW"/>
</dbReference>
<dbReference type="Gene3D" id="3.20.20.150">
    <property type="entry name" value="Divalent-metal-dependent TIM barrel enzymes"/>
    <property type="match status" value="1"/>
</dbReference>
<keyword evidence="2" id="KW-0413">Isomerase</keyword>
<name>A0A8K0WQD4_9HYPO</name>
<reference evidence="2" key="1">
    <citation type="journal article" date="2021" name="Nat. Commun.">
        <title>Genetic determinants of endophytism in the Arabidopsis root mycobiome.</title>
        <authorList>
            <person name="Mesny F."/>
            <person name="Miyauchi S."/>
            <person name="Thiergart T."/>
            <person name="Pickel B."/>
            <person name="Atanasova L."/>
            <person name="Karlsson M."/>
            <person name="Huettel B."/>
            <person name="Barry K.W."/>
            <person name="Haridas S."/>
            <person name="Chen C."/>
            <person name="Bauer D."/>
            <person name="Andreopoulos W."/>
            <person name="Pangilinan J."/>
            <person name="LaButti K."/>
            <person name="Riley R."/>
            <person name="Lipzen A."/>
            <person name="Clum A."/>
            <person name="Drula E."/>
            <person name="Henrissat B."/>
            <person name="Kohler A."/>
            <person name="Grigoriev I.V."/>
            <person name="Martin F.M."/>
            <person name="Hacquard S."/>
        </authorList>
    </citation>
    <scope>NUCLEOTIDE SEQUENCE</scope>
    <source>
        <strain evidence="2">MPI-CAGE-CH-0235</strain>
    </source>
</reference>
<feature type="domain" description="Xylose isomerase-like TIM barrel" evidence="1">
    <location>
        <begin position="31"/>
        <end position="333"/>
    </location>
</feature>
<dbReference type="InterPro" id="IPR036237">
    <property type="entry name" value="Xyl_isomerase-like_sf"/>
</dbReference>
<dbReference type="AlphaFoldDB" id="A0A8K0WQD4"/>
<protein>
    <submittedName>
        <fullName evidence="2">Xylose isomerase-like protein</fullName>
    </submittedName>
</protein>
<dbReference type="PANTHER" id="PTHR12110">
    <property type="entry name" value="HYDROXYPYRUVATE ISOMERASE"/>
    <property type="match status" value="1"/>
</dbReference>
<dbReference type="InterPro" id="IPR050312">
    <property type="entry name" value="IolE/XylAMocC-like"/>
</dbReference>
<proteinExistence type="predicted"/>
<evidence type="ECO:0000313" key="3">
    <source>
        <dbReference type="Proteomes" id="UP000813444"/>
    </source>
</evidence>
<dbReference type="PANTHER" id="PTHR12110:SF56">
    <property type="entry name" value="DEHYDRATASE, PUTATIVE (AFU_ORTHOLOGUE AFUA_6G08740)-RELATED"/>
    <property type="match status" value="1"/>
</dbReference>
<sequence>MIRAPDSTLIPTSFATCSFVNASGEALPEKLKAIKNAGFDGIELAMPDLLEYGGVVTGGEVSPTDYQAIAQVAKKVRQMTDELGLTILMLQPFANFEGWTVGTFDKERRDAFDRVRGWMLVMESAGIEMLQIGSSDAEGISVSVEALARDLCELCSMFEAKGFRIAYENWCWATRAPTWKDVWSIVKQVNRPQIGLCLDTFQTAGSELADPTTKSGYIGDREDLAARWVKSLTELTASVPPEKIFLLQISDAYKMDPPLENSVKGGQRPRSRWSHDYRPLPGGGYLAKPVQQVLDAVLSTGFRGWLSIETFDSKMKDGISMEDFAKQAMESLEQMVRSSLA</sequence>
<organism evidence="2 3">
    <name type="scientific">Stachybotrys elegans</name>
    <dbReference type="NCBI Taxonomy" id="80388"/>
    <lineage>
        <taxon>Eukaryota</taxon>
        <taxon>Fungi</taxon>
        <taxon>Dikarya</taxon>
        <taxon>Ascomycota</taxon>
        <taxon>Pezizomycotina</taxon>
        <taxon>Sordariomycetes</taxon>
        <taxon>Hypocreomycetidae</taxon>
        <taxon>Hypocreales</taxon>
        <taxon>Stachybotryaceae</taxon>
        <taxon>Stachybotrys</taxon>
    </lineage>
</organism>
<dbReference type="Proteomes" id="UP000813444">
    <property type="component" value="Unassembled WGS sequence"/>
</dbReference>
<dbReference type="Pfam" id="PF01261">
    <property type="entry name" value="AP_endonuc_2"/>
    <property type="match status" value="1"/>
</dbReference>
<evidence type="ECO:0000313" key="2">
    <source>
        <dbReference type="EMBL" id="KAH7312514.1"/>
    </source>
</evidence>
<dbReference type="OrthoDB" id="5360893at2759"/>
<dbReference type="SUPFAM" id="SSF51658">
    <property type="entry name" value="Xylose isomerase-like"/>
    <property type="match status" value="1"/>
</dbReference>
<accession>A0A8K0WQD4</accession>
<evidence type="ECO:0000259" key="1">
    <source>
        <dbReference type="Pfam" id="PF01261"/>
    </source>
</evidence>
<comment type="caution">
    <text evidence="2">The sequence shown here is derived from an EMBL/GenBank/DDBJ whole genome shotgun (WGS) entry which is preliminary data.</text>
</comment>
<dbReference type="EMBL" id="JAGPNK010000010">
    <property type="protein sequence ID" value="KAH7312514.1"/>
    <property type="molecule type" value="Genomic_DNA"/>
</dbReference>
<keyword evidence="3" id="KW-1185">Reference proteome</keyword>
<dbReference type="InterPro" id="IPR013022">
    <property type="entry name" value="Xyl_isomerase-like_TIM-brl"/>
</dbReference>